<dbReference type="Proteomes" id="UP000229383">
    <property type="component" value="Unassembled WGS sequence"/>
</dbReference>
<dbReference type="Pfam" id="PF10646">
    <property type="entry name" value="Germane"/>
    <property type="match status" value="1"/>
</dbReference>
<dbReference type="Pfam" id="PF10648">
    <property type="entry name" value="Gmad2"/>
    <property type="match status" value="1"/>
</dbReference>
<accession>A0A2H0TGM5</accession>
<protein>
    <recommendedName>
        <fullName evidence="1">GerMN domain-containing protein</fullName>
    </recommendedName>
</protein>
<evidence type="ECO:0000259" key="1">
    <source>
        <dbReference type="SMART" id="SM00909"/>
    </source>
</evidence>
<dbReference type="InterPro" id="IPR018911">
    <property type="entry name" value="Gmad2_Ig-like_dom"/>
</dbReference>
<gene>
    <name evidence="2" type="ORF">COU46_00170</name>
</gene>
<name>A0A2H0TGM5_9BACT</name>
<dbReference type="EMBL" id="PFCN01000002">
    <property type="protein sequence ID" value="PIR70703.1"/>
    <property type="molecule type" value="Genomic_DNA"/>
</dbReference>
<comment type="caution">
    <text evidence="2">The sequence shown here is derived from an EMBL/GenBank/DDBJ whole genome shotgun (WGS) entry which is preliminary data.</text>
</comment>
<reference evidence="3" key="1">
    <citation type="submission" date="2017-09" db="EMBL/GenBank/DDBJ databases">
        <title>Depth-based differentiation of microbial function through sediment-hosted aquifers and enrichment of novel symbionts in the deep terrestrial subsurface.</title>
        <authorList>
            <person name="Probst A.J."/>
            <person name="Ladd B."/>
            <person name="Jarett J.K."/>
            <person name="Geller-Mcgrath D.E."/>
            <person name="Sieber C.M.K."/>
            <person name="Emerson J.B."/>
            <person name="Anantharaman K."/>
            <person name="Thomas B.C."/>
            <person name="Malmstrom R."/>
            <person name="Stieglmeier M."/>
            <person name="Klingl A."/>
            <person name="Woyke T."/>
            <person name="Ryan C.M."/>
            <person name="Banfield J.F."/>
        </authorList>
    </citation>
    <scope>NUCLEOTIDE SEQUENCE [LARGE SCALE GENOMIC DNA]</scope>
</reference>
<dbReference type="InterPro" id="IPR019606">
    <property type="entry name" value="GerMN"/>
</dbReference>
<evidence type="ECO:0000313" key="3">
    <source>
        <dbReference type="Proteomes" id="UP000229383"/>
    </source>
</evidence>
<evidence type="ECO:0000313" key="2">
    <source>
        <dbReference type="EMBL" id="PIR70703.1"/>
    </source>
</evidence>
<feature type="domain" description="GerMN" evidence="1">
    <location>
        <begin position="223"/>
        <end position="314"/>
    </location>
</feature>
<sequence length="315" mass="34925">MNKNTILFILILALVVLVGAVAYFAVNKTTEAPAVVIDSFDLCVASGYPVMESYPRQCRTPDGKNLAEDIGNEIEKTDMIKIDNPRPNQTVQSPLLIEGEARGNWYFEASFPIKLFDGDGNLLVIGIAQAQSDWMATDFVPFKVELNFAHPATREGTLVLKKNNPSGLPEHADELRVPVKFIQSPSEMMKVKVYFNNSELDPEFSCNKVFAVEREVPRTQTVARAALNELLKGTTQNETNEGFFTSLNTGVNIQSLTIENGTAKIDFDDRLEFQVGGSCRVSTIRTQITETLTQFPTVDNVIISINGRTEDILQP</sequence>
<proteinExistence type="predicted"/>
<organism evidence="2 3">
    <name type="scientific">Candidatus Niyogibacteria bacterium CG10_big_fil_rev_8_21_14_0_10_42_19</name>
    <dbReference type="NCBI Taxonomy" id="1974725"/>
    <lineage>
        <taxon>Bacteria</taxon>
        <taxon>Candidatus Niyogiibacteriota</taxon>
    </lineage>
</organism>
<dbReference type="AlphaFoldDB" id="A0A2H0TGM5"/>
<dbReference type="SMART" id="SM00909">
    <property type="entry name" value="Germane"/>
    <property type="match status" value="1"/>
</dbReference>